<evidence type="ECO:0000313" key="3">
    <source>
        <dbReference type="Proteomes" id="UP001188597"/>
    </source>
</evidence>
<sequence>MAGIMNKISETLYIGGKKEGDKQGEHKPEHKKGLGGYSGEHKEGGYGGGHKEEGHKGGLMEKIHGIRGGGGEHQGDKGEKKTMKKEHGEGHDGGTSTHRSQVETSTPQVSTSFSHRDALGEIKDEAEDKFDEDTWFSADDREIR</sequence>
<gene>
    <name evidence="2" type="ORF">RJ639_020379</name>
</gene>
<accession>A0AA89AF49</accession>
<protein>
    <submittedName>
        <fullName evidence="2">Uncharacterized protein</fullName>
    </submittedName>
</protein>
<dbReference type="EMBL" id="JAVXUP010002806">
    <property type="protein sequence ID" value="KAK3001319.1"/>
    <property type="molecule type" value="Genomic_DNA"/>
</dbReference>
<dbReference type="Proteomes" id="UP001188597">
    <property type="component" value="Unassembled WGS sequence"/>
</dbReference>
<feature type="compositionally biased region" description="Acidic residues" evidence="1">
    <location>
        <begin position="124"/>
        <end position="134"/>
    </location>
</feature>
<feature type="compositionally biased region" description="Polar residues" evidence="1">
    <location>
        <begin position="94"/>
        <end position="113"/>
    </location>
</feature>
<proteinExistence type="predicted"/>
<organism evidence="2 3">
    <name type="scientific">Escallonia herrerae</name>
    <dbReference type="NCBI Taxonomy" id="1293975"/>
    <lineage>
        <taxon>Eukaryota</taxon>
        <taxon>Viridiplantae</taxon>
        <taxon>Streptophyta</taxon>
        <taxon>Embryophyta</taxon>
        <taxon>Tracheophyta</taxon>
        <taxon>Spermatophyta</taxon>
        <taxon>Magnoliopsida</taxon>
        <taxon>eudicotyledons</taxon>
        <taxon>Gunneridae</taxon>
        <taxon>Pentapetalae</taxon>
        <taxon>asterids</taxon>
        <taxon>campanulids</taxon>
        <taxon>Escalloniales</taxon>
        <taxon>Escalloniaceae</taxon>
        <taxon>Escallonia</taxon>
    </lineage>
</organism>
<evidence type="ECO:0000313" key="2">
    <source>
        <dbReference type="EMBL" id="KAK3001319.1"/>
    </source>
</evidence>
<feature type="compositionally biased region" description="Basic and acidic residues" evidence="1">
    <location>
        <begin position="16"/>
        <end position="32"/>
    </location>
</feature>
<feature type="compositionally biased region" description="Basic and acidic residues" evidence="1">
    <location>
        <begin position="39"/>
        <end position="64"/>
    </location>
</feature>
<name>A0AA89AF49_9ASTE</name>
<evidence type="ECO:0000256" key="1">
    <source>
        <dbReference type="SAM" id="MobiDB-lite"/>
    </source>
</evidence>
<keyword evidence="3" id="KW-1185">Reference proteome</keyword>
<feature type="compositionally biased region" description="Basic and acidic residues" evidence="1">
    <location>
        <begin position="114"/>
        <end position="123"/>
    </location>
</feature>
<reference evidence="2" key="1">
    <citation type="submission" date="2022-12" db="EMBL/GenBank/DDBJ databases">
        <title>Draft genome assemblies for two species of Escallonia (Escalloniales).</title>
        <authorList>
            <person name="Chanderbali A."/>
            <person name="Dervinis C."/>
            <person name="Anghel I."/>
            <person name="Soltis D."/>
            <person name="Soltis P."/>
            <person name="Zapata F."/>
        </authorList>
    </citation>
    <scope>NUCLEOTIDE SEQUENCE</scope>
    <source>
        <strain evidence="2">UCBG64.0493</strain>
        <tissue evidence="2">Leaf</tissue>
    </source>
</reference>
<comment type="caution">
    <text evidence="2">The sequence shown here is derived from an EMBL/GenBank/DDBJ whole genome shotgun (WGS) entry which is preliminary data.</text>
</comment>
<feature type="compositionally biased region" description="Basic and acidic residues" evidence="1">
    <location>
        <begin position="73"/>
        <end position="92"/>
    </location>
</feature>
<dbReference type="AlphaFoldDB" id="A0AA89AF49"/>
<feature type="region of interest" description="Disordered" evidence="1">
    <location>
        <begin position="1"/>
        <end position="144"/>
    </location>
</feature>